<dbReference type="EMBL" id="JNBR01002424">
    <property type="protein sequence ID" value="OQR82704.1"/>
    <property type="molecule type" value="Genomic_DNA"/>
</dbReference>
<comment type="caution">
    <text evidence="2">The sequence shown here is derived from an EMBL/GenBank/DDBJ whole genome shotgun (WGS) entry which is preliminary data.</text>
</comment>
<evidence type="ECO:0000313" key="3">
    <source>
        <dbReference type="Proteomes" id="UP000243579"/>
    </source>
</evidence>
<feature type="transmembrane region" description="Helical" evidence="1">
    <location>
        <begin position="35"/>
        <end position="54"/>
    </location>
</feature>
<accession>A0A1V9YAI3</accession>
<keyword evidence="1" id="KW-0472">Membrane</keyword>
<name>A0A1V9YAI3_ACHHY</name>
<reference evidence="2 3" key="1">
    <citation type="journal article" date="2014" name="Genome Biol. Evol.">
        <title>The secreted proteins of Achlya hypogyna and Thraustotheca clavata identify the ancestral oomycete secretome and reveal gene acquisitions by horizontal gene transfer.</title>
        <authorList>
            <person name="Misner I."/>
            <person name="Blouin N."/>
            <person name="Leonard G."/>
            <person name="Richards T.A."/>
            <person name="Lane C.E."/>
        </authorList>
    </citation>
    <scope>NUCLEOTIDE SEQUENCE [LARGE SCALE GENOMIC DNA]</scope>
    <source>
        <strain evidence="2 3">ATCC 48635</strain>
    </source>
</reference>
<keyword evidence="1" id="KW-0812">Transmembrane</keyword>
<protein>
    <submittedName>
        <fullName evidence="2">Uncharacterized protein</fullName>
    </submittedName>
</protein>
<sequence length="75" mass="7682">MTTYLSDTVTQCSAKAVSVGSSQLMAMYSSTANNVVLVVAAVASVAVLASVFVATKAERVISMEDGYASLADDVN</sequence>
<keyword evidence="3" id="KW-1185">Reference proteome</keyword>
<organism evidence="2 3">
    <name type="scientific">Achlya hypogyna</name>
    <name type="common">Oomycete</name>
    <name type="synonym">Protoachlya hypogyna</name>
    <dbReference type="NCBI Taxonomy" id="1202772"/>
    <lineage>
        <taxon>Eukaryota</taxon>
        <taxon>Sar</taxon>
        <taxon>Stramenopiles</taxon>
        <taxon>Oomycota</taxon>
        <taxon>Saprolegniomycetes</taxon>
        <taxon>Saprolegniales</taxon>
        <taxon>Achlyaceae</taxon>
        <taxon>Achlya</taxon>
    </lineage>
</organism>
<evidence type="ECO:0000256" key="1">
    <source>
        <dbReference type="SAM" id="Phobius"/>
    </source>
</evidence>
<dbReference type="OrthoDB" id="86163at2759"/>
<dbReference type="AlphaFoldDB" id="A0A1V9YAI3"/>
<proteinExistence type="predicted"/>
<evidence type="ECO:0000313" key="2">
    <source>
        <dbReference type="EMBL" id="OQR82704.1"/>
    </source>
</evidence>
<gene>
    <name evidence="2" type="ORF">ACHHYP_15631</name>
</gene>
<dbReference type="Proteomes" id="UP000243579">
    <property type="component" value="Unassembled WGS sequence"/>
</dbReference>
<keyword evidence="1" id="KW-1133">Transmembrane helix</keyword>